<dbReference type="Pfam" id="PF01557">
    <property type="entry name" value="FAA_hydrolase"/>
    <property type="match status" value="1"/>
</dbReference>
<accession>A0ABU7XG25</accession>
<dbReference type="Gene3D" id="3.90.850.10">
    <property type="entry name" value="Fumarylacetoacetase-like, C-terminal domain"/>
    <property type="match status" value="1"/>
</dbReference>
<keyword evidence="4" id="KW-1185">Reference proteome</keyword>
<comment type="caution">
    <text evidence="3">The sequence shown here is derived from an EMBL/GenBank/DDBJ whole genome shotgun (WGS) entry which is preliminary data.</text>
</comment>
<dbReference type="SUPFAM" id="SSF56529">
    <property type="entry name" value="FAH"/>
    <property type="match status" value="1"/>
</dbReference>
<evidence type="ECO:0000259" key="2">
    <source>
        <dbReference type="Pfam" id="PF01557"/>
    </source>
</evidence>
<proteinExistence type="predicted"/>
<dbReference type="PANTHER" id="PTHR11820:SF90">
    <property type="entry name" value="FLUTATHIONE S-TRANSFERASE"/>
    <property type="match status" value="1"/>
</dbReference>
<dbReference type="Proteomes" id="UP001350748">
    <property type="component" value="Unassembled WGS sequence"/>
</dbReference>
<organism evidence="3 4">
    <name type="scientific">Methylocystis borbori</name>
    <dbReference type="NCBI Taxonomy" id="3118750"/>
    <lineage>
        <taxon>Bacteria</taxon>
        <taxon>Pseudomonadati</taxon>
        <taxon>Pseudomonadota</taxon>
        <taxon>Alphaproteobacteria</taxon>
        <taxon>Hyphomicrobiales</taxon>
        <taxon>Methylocystaceae</taxon>
        <taxon>Methylocystis</taxon>
    </lineage>
</organism>
<gene>
    <name evidence="3" type="ORF">V3H18_07270</name>
</gene>
<dbReference type="RefSeq" id="WP_332081322.1">
    <property type="nucleotide sequence ID" value="NZ_JAZHYN010000016.1"/>
</dbReference>
<reference evidence="3 4" key="1">
    <citation type="submission" date="2024-02" db="EMBL/GenBank/DDBJ databases">
        <authorList>
            <person name="Grouzdev D."/>
        </authorList>
    </citation>
    <scope>NUCLEOTIDE SEQUENCE [LARGE SCALE GENOMIC DNA]</scope>
    <source>
        <strain evidence="3 4">9N</strain>
    </source>
</reference>
<dbReference type="PANTHER" id="PTHR11820">
    <property type="entry name" value="ACYLPYRUVASE"/>
    <property type="match status" value="1"/>
</dbReference>
<dbReference type="GO" id="GO:0016787">
    <property type="term" value="F:hydrolase activity"/>
    <property type="evidence" value="ECO:0007669"/>
    <property type="project" value="UniProtKB-KW"/>
</dbReference>
<evidence type="ECO:0000313" key="3">
    <source>
        <dbReference type="EMBL" id="MEF3366330.1"/>
    </source>
</evidence>
<dbReference type="InterPro" id="IPR036663">
    <property type="entry name" value="Fumarylacetoacetase_C_sf"/>
</dbReference>
<protein>
    <submittedName>
        <fullName evidence="3">Fumarylacetoacetate hydrolase family protein</fullName>
    </submittedName>
</protein>
<sequence>MNADYVFAAPTRPSVAIAKESRRFPVRRIFCVGLNYAAHAREMRKAQDQGQGSEKEPPPFFFAKPADALVESGGAIPYPSLTQNLHHEIELVAALGGGGADIPADEALSHVFGYAAGVDLTRRDLQAAARAAGLPWDMSKGFDNSAPIGAIRPAAEIGHPARGRIALSVNGAPRQQGDLSDMILGVAEIVSVLSRFVALAPGDLIFTGTPSGVGPLLPGDRAEGEVEGVGAVSVTIEN</sequence>
<evidence type="ECO:0000313" key="4">
    <source>
        <dbReference type="Proteomes" id="UP001350748"/>
    </source>
</evidence>
<keyword evidence="3" id="KW-0378">Hydrolase</keyword>
<feature type="domain" description="Fumarylacetoacetase-like C-terminal" evidence="2">
    <location>
        <begin position="29"/>
        <end position="236"/>
    </location>
</feature>
<evidence type="ECO:0000256" key="1">
    <source>
        <dbReference type="ARBA" id="ARBA00022723"/>
    </source>
</evidence>
<keyword evidence="1" id="KW-0479">Metal-binding</keyword>
<name>A0ABU7XG25_9HYPH</name>
<dbReference type="EMBL" id="JAZHYN010000016">
    <property type="protein sequence ID" value="MEF3366330.1"/>
    <property type="molecule type" value="Genomic_DNA"/>
</dbReference>
<dbReference type="InterPro" id="IPR011234">
    <property type="entry name" value="Fumarylacetoacetase-like_C"/>
</dbReference>